<dbReference type="AlphaFoldDB" id="A0AAN6GCR9"/>
<sequence length="726" mass="78343">MAYRDAADAAADAVRDAGASALSQLKPDTHTFVLLSQVLHTAAEPHLLNYLAYPLGLVALALFLLRFSVFAPARAKNDTADRGVVRIYAALSVAAAALIFSPFLMRSFIKNSIWSFQEFEDRAHLVASLISPLPSPADHPHPLVLLGAHIQRSIDWLYDSQPITEALKALAAHEGIWWWTAERLVLLSGAWLVLLQAEGHRLAIPYRPLYAIIALLGPISLAQALFFLALVTRAVPDGTLSNSADFILAADPKGGFHALSEASKHQVAIGGDGQVSDVTLQRTRTVTSTRSRLSRRGLQRTPSQLAMPPPPGAPLANEVLPNGEERGEKIIEEQQILQGELDLDPPYHVLSHLSLWITYWSAMLFLQRGRDALDVPHAREVYFQFALSVLAPFILPQILRLPTSLPNRLAGTVEHLHNHLKDGWLFFALFAASLWFKGLSTLEAYRFLAQAAAGGHVPLTLLARFLLLGRPVVLQQHVQHHSPHGGKGLLGSLVPPAATFAVLDTYLAGLVTATWILYDRARLHRVGAFPASSATRWRMHAHLSVAVTVLLGPAAGLSLWAMQREALLSANEVRDERRLGRQLHLGERKSLELKHRVHVEQHKTRVIIQSDADGYDNGAALIPPTDQVPALATLPAAGHSHGLNGHSAGAGAGLVTGSIASTGMVPLPTGANGVGAGGPSASGSRVRTSNRASTRRQGTLSPGPSEGYAEEVPGTPRARRSTARTR</sequence>
<organism evidence="3 4">
    <name type="scientific">Tilletia horrida</name>
    <dbReference type="NCBI Taxonomy" id="155126"/>
    <lineage>
        <taxon>Eukaryota</taxon>
        <taxon>Fungi</taxon>
        <taxon>Dikarya</taxon>
        <taxon>Basidiomycota</taxon>
        <taxon>Ustilaginomycotina</taxon>
        <taxon>Exobasidiomycetes</taxon>
        <taxon>Tilletiales</taxon>
        <taxon>Tilletiaceae</taxon>
        <taxon>Tilletia</taxon>
    </lineage>
</organism>
<feature type="compositionally biased region" description="Basic residues" evidence="1">
    <location>
        <begin position="717"/>
        <end position="726"/>
    </location>
</feature>
<feature type="region of interest" description="Disordered" evidence="1">
    <location>
        <begin position="670"/>
        <end position="726"/>
    </location>
</feature>
<keyword evidence="4" id="KW-1185">Reference proteome</keyword>
<feature type="transmembrane region" description="Helical" evidence="2">
    <location>
        <begin position="423"/>
        <end position="440"/>
    </location>
</feature>
<evidence type="ECO:0000313" key="4">
    <source>
        <dbReference type="Proteomes" id="UP001176521"/>
    </source>
</evidence>
<keyword evidence="2" id="KW-1133">Transmembrane helix</keyword>
<feature type="transmembrane region" description="Helical" evidence="2">
    <location>
        <begin position="85"/>
        <end position="105"/>
    </location>
</feature>
<protein>
    <submittedName>
        <fullName evidence="3">Uncharacterized protein</fullName>
    </submittedName>
</protein>
<reference evidence="3" key="1">
    <citation type="journal article" date="2023" name="PhytoFront">
        <title>Draft Genome Resources of Seven Strains of Tilletia horrida, Causal Agent of Kernel Smut of Rice.</title>
        <authorList>
            <person name="Khanal S."/>
            <person name="Antony Babu S."/>
            <person name="Zhou X.G."/>
        </authorList>
    </citation>
    <scope>NUCLEOTIDE SEQUENCE</scope>
    <source>
        <strain evidence="3">TX3</strain>
    </source>
</reference>
<feature type="transmembrane region" description="Helical" evidence="2">
    <location>
        <begin position="497"/>
        <end position="518"/>
    </location>
</feature>
<proteinExistence type="predicted"/>
<feature type="transmembrane region" description="Helical" evidence="2">
    <location>
        <begin position="51"/>
        <end position="73"/>
    </location>
</feature>
<feature type="transmembrane region" description="Helical" evidence="2">
    <location>
        <begin position="539"/>
        <end position="562"/>
    </location>
</feature>
<name>A0AAN6GCR9_9BASI</name>
<comment type="caution">
    <text evidence="3">The sequence shown here is derived from an EMBL/GenBank/DDBJ whole genome shotgun (WGS) entry which is preliminary data.</text>
</comment>
<feature type="transmembrane region" description="Helical" evidence="2">
    <location>
        <begin position="209"/>
        <end position="231"/>
    </location>
</feature>
<feature type="compositionally biased region" description="Polar residues" evidence="1">
    <location>
        <begin position="685"/>
        <end position="702"/>
    </location>
</feature>
<accession>A0AAN6GCR9</accession>
<evidence type="ECO:0000256" key="2">
    <source>
        <dbReference type="SAM" id="Phobius"/>
    </source>
</evidence>
<dbReference type="Proteomes" id="UP001176521">
    <property type="component" value="Unassembled WGS sequence"/>
</dbReference>
<dbReference type="EMBL" id="JAPDMQ010000122">
    <property type="protein sequence ID" value="KAK0534154.1"/>
    <property type="molecule type" value="Genomic_DNA"/>
</dbReference>
<evidence type="ECO:0000256" key="1">
    <source>
        <dbReference type="SAM" id="MobiDB-lite"/>
    </source>
</evidence>
<feature type="transmembrane region" description="Helical" evidence="2">
    <location>
        <begin position="381"/>
        <end position="399"/>
    </location>
</feature>
<evidence type="ECO:0000313" key="3">
    <source>
        <dbReference type="EMBL" id="KAK0534154.1"/>
    </source>
</evidence>
<feature type="region of interest" description="Disordered" evidence="1">
    <location>
        <begin position="289"/>
        <end position="313"/>
    </location>
</feature>
<keyword evidence="2" id="KW-0472">Membrane</keyword>
<keyword evidence="2" id="KW-0812">Transmembrane</keyword>
<feature type="transmembrane region" description="Helical" evidence="2">
    <location>
        <begin position="447"/>
        <end position="467"/>
    </location>
</feature>
<gene>
    <name evidence="3" type="ORF">OC842_002733</name>
</gene>